<evidence type="ECO:0000256" key="5">
    <source>
        <dbReference type="ARBA" id="ARBA00022552"/>
    </source>
</evidence>
<dbReference type="GO" id="GO:0045943">
    <property type="term" value="P:positive regulation of transcription by RNA polymerase I"/>
    <property type="evidence" value="ECO:0007669"/>
    <property type="project" value="TreeGrafter"/>
</dbReference>
<gene>
    <name evidence="10" type="ORF">M378DRAFT_112821</name>
</gene>
<dbReference type="SMART" id="SM01036">
    <property type="entry name" value="BP28CT"/>
    <property type="match status" value="1"/>
</dbReference>
<protein>
    <recommendedName>
        <fullName evidence="3 8">U3 small nucleolar RNA-associated protein 10</fullName>
    </recommendedName>
</protein>
<evidence type="ECO:0000256" key="2">
    <source>
        <dbReference type="ARBA" id="ARBA00010559"/>
    </source>
</evidence>
<dbReference type="InterPro" id="IPR022125">
    <property type="entry name" value="U3snoRNP10_N"/>
</dbReference>
<keyword evidence="5 8" id="KW-0698">rRNA processing</keyword>
<dbReference type="InterPro" id="IPR016024">
    <property type="entry name" value="ARM-type_fold"/>
</dbReference>
<dbReference type="GO" id="GO:0030515">
    <property type="term" value="F:snoRNA binding"/>
    <property type="evidence" value="ECO:0007669"/>
    <property type="project" value="TreeGrafter"/>
</dbReference>
<dbReference type="InterPro" id="IPR012954">
    <property type="entry name" value="BP28_C_dom"/>
</dbReference>
<comment type="subcellular location">
    <subcellularLocation>
        <location evidence="1 8">Nucleus</location>
        <location evidence="1 8">Nucleolus</location>
    </subcellularLocation>
</comment>
<comment type="subunit">
    <text evidence="8">Component of the ribosomal small subunit (SSU) processome.</text>
</comment>
<dbReference type="HOGENOM" id="CLU_001128_0_0_1"/>
<evidence type="ECO:0000256" key="6">
    <source>
        <dbReference type="ARBA" id="ARBA00023242"/>
    </source>
</evidence>
<feature type="domain" description="Fido" evidence="9">
    <location>
        <begin position="373"/>
        <end position="504"/>
    </location>
</feature>
<dbReference type="Pfam" id="PF23243">
    <property type="entry name" value="HEAT_HEATR1"/>
    <property type="match status" value="1"/>
</dbReference>
<evidence type="ECO:0000256" key="1">
    <source>
        <dbReference type="ARBA" id="ARBA00004604"/>
    </source>
</evidence>
<accession>A0A0C2S4C9</accession>
<dbReference type="OrthoDB" id="31183at2759"/>
<comment type="function">
    <text evidence="8">Involved in nucleolar processing of pre-18S ribosomal RNA.</text>
</comment>
<keyword evidence="7 8" id="KW-0687">Ribonucleoprotein</keyword>
<dbReference type="GO" id="GO:0034455">
    <property type="term" value="C:t-UTP complex"/>
    <property type="evidence" value="ECO:0007669"/>
    <property type="project" value="TreeGrafter"/>
</dbReference>
<keyword evidence="6 8" id="KW-0539">Nucleus</keyword>
<dbReference type="Gene3D" id="1.25.10.10">
    <property type="entry name" value="Leucine-rich Repeat Variant"/>
    <property type="match status" value="1"/>
</dbReference>
<evidence type="ECO:0000256" key="8">
    <source>
        <dbReference type="RuleBase" id="RU367065"/>
    </source>
</evidence>
<dbReference type="InParanoid" id="A0A0C2S4C9"/>
<evidence type="ECO:0000259" key="9">
    <source>
        <dbReference type="PROSITE" id="PS51459"/>
    </source>
</evidence>
<evidence type="ECO:0000256" key="3">
    <source>
        <dbReference type="ARBA" id="ARBA00015399"/>
    </source>
</evidence>
<dbReference type="InterPro" id="IPR011989">
    <property type="entry name" value="ARM-like"/>
</dbReference>
<reference evidence="10 11" key="1">
    <citation type="submission" date="2014-04" db="EMBL/GenBank/DDBJ databases">
        <title>Evolutionary Origins and Diversification of the Mycorrhizal Mutualists.</title>
        <authorList>
            <consortium name="DOE Joint Genome Institute"/>
            <consortium name="Mycorrhizal Genomics Consortium"/>
            <person name="Kohler A."/>
            <person name="Kuo A."/>
            <person name="Nagy L.G."/>
            <person name="Floudas D."/>
            <person name="Copeland A."/>
            <person name="Barry K.W."/>
            <person name="Cichocki N."/>
            <person name="Veneault-Fourrey C."/>
            <person name="LaButti K."/>
            <person name="Lindquist E.A."/>
            <person name="Lipzen A."/>
            <person name="Lundell T."/>
            <person name="Morin E."/>
            <person name="Murat C."/>
            <person name="Riley R."/>
            <person name="Ohm R."/>
            <person name="Sun H."/>
            <person name="Tunlid A."/>
            <person name="Henrissat B."/>
            <person name="Grigoriev I.V."/>
            <person name="Hibbett D.S."/>
            <person name="Martin F."/>
        </authorList>
    </citation>
    <scope>NUCLEOTIDE SEQUENCE [LARGE SCALE GENOMIC DNA]</scope>
    <source>
        <strain evidence="10 11">Koide BX008</strain>
    </source>
</reference>
<dbReference type="FunCoup" id="A0A0C2S4C9">
    <property type="interactions" value="681"/>
</dbReference>
<dbReference type="PANTHER" id="PTHR13457:SF1">
    <property type="entry name" value="HEAT REPEAT-CONTAINING PROTEIN 1"/>
    <property type="match status" value="1"/>
</dbReference>
<dbReference type="Pfam" id="PF08146">
    <property type="entry name" value="BP28CT"/>
    <property type="match status" value="1"/>
</dbReference>
<dbReference type="GO" id="GO:0000462">
    <property type="term" value="P:maturation of SSU-rRNA from tricistronic rRNA transcript (SSU-rRNA, 5.8S rRNA, LSU-rRNA)"/>
    <property type="evidence" value="ECO:0007669"/>
    <property type="project" value="TreeGrafter"/>
</dbReference>
<sequence length="2016" mass="223369">MSSLAAQLLQNASLNSALLVDRSRRKPRESYLFTGREADSHDLDTLHALGVNGLIQLSTLDPSLRAFEDDLFSDRARSTDRTLLSTEANAKLNKIIGDFLPLLGQFLLEPPTNKVLEWLVRRFRIHEFNVEDVLALFLPYHETPHFAKMLTILHIKPNSTWSFFLPFKAATQSVPRMPLVTEMIKNTDAARFISSLLPSSLKHNHVHRTLVAFNAACLDDFINRSKSLDEGTVAYLLPAILQPLQTVDHEFAQESILGSYLLLARFSQKVRISSAAIKVIINAMTDAAEHVSARQFLTAAIAILSPQEEQERFSRKASKRILEIPFIIKAARGAAPLVGFAKLMVPLFTGLAESLNDDAVQKLLSSLLTYNGTPKAVLKHISKLVLQRVVSSDTPPENLRDLLYSIYQRHPAILQRSSDELIDSDEAIKPAIQQALVSLSLEAQAPSKDINNRTQDAVVASTVAESNVRAIAVKEMIEKLSVSESLAQSEQESIHSALIVRVQDTETEVLEALYEKPDVITPLLLKNANAYIDALVLSFRSFASKPKRNILKLHLSFLAKHFNTKADNHVIASVFHNIFFPFLLFSKARQRTAEMVWDIIEEGMPDAESSTYELLHGCAAIVHGAKGKSDDSIQTMSEINSNVASQMARSILMSNDYAVHFETFVTKLQVDDPHAQAFAYLIIHALIQQLSGEHQVDAALKVLEVLGRDVCANLASVALDSDKALESLDGVELARHTVIKPSSKSTLPWLQLAIVAAIPSITPPSIALDWTADLDYTPMDLRGRHYVELMRKVYFIINTTSLPPPLIMTLLHVLFERLGHDSLAFLAGIWSGVDKAAKDRDQLRAVALQHASAYLQSCVEANVGMDYQTVLPLLLVALSSPSVLLRRGALTCLSLLQAITENPFKTVYKFDAVYGANEGQLQYLEQADLKKYLAGLSEEGDHLLHDHTFVHLFHGRHLKKNKSGKKKENEYRNRVLCYLLSHVRSLSLPTAQIGLLKLLEGISDRAKARILSPIIGTVTSVDKQVYTGAQEELVSLCIATFDSSVASDLNEPQSTLWSLYEATIRRYFSSGESSQLRAVLSSCLEELFPCLSQERKVTLSELILEIGARDPEMYGPSKNLLTNVLADVPLIIHLLGILQPPSIDPSQRSSKRPKIAEDDDNTRRLTLLIEILGTKALPGSLDLISQLLDMINGIARVVSSAQADVSYIEQLLMSAIESAAEKMTGTPKLAPSAIRLDTLVELIRVSDNPQTFHQALLLISKLSPLAAESVLHNVMPVFTFMGSNVFHRDDAYSFKVVQQTIESIVPFMVTSLKKSHAEKLDLYIASRDFLRIFTDAANYIPRHRRNHFFFHLVDILGPADFLAPVIMLVVAKLANRVVRQTSEEAQATLALPIALLQHFSPSLQITALTEILYESQRLVARVIDPNTIQSTLLGDSTNEDKKRAKALINFVGISSASSLPTPGCLAHARSEELSAFTSMLITLASLKAAPTGSIDADDIREAARTSLRHALTAMPAATFVASVVAMLESQDSDVQSGALDLLGERLPMIADNVRQTVTDMVKKVIDWIRTLITSQTDVPVMEPAFRALRSIGSSLQPGEEATISDAVPIILAIIKQEAPIAHVALASLVPLPTKLGPRFIPYLRDTVSICVCRMTAEPAEDARTLLQNLLVVIPTFWGTTEVTEVISTFTKSAPSLAMLGLIRAITKRVPSKVLLLSLLQLWPTFQDATDKVNVGAYFDVMTRALRSAAQPLVLELLRPLVKLFLEALEVVAAAETNPSTENNVISAFKQFVVKLNETTFKPIYRRVYDWGYASDTADIRKRIIFCRLYASLLDFFKGLMTHYMSFLMQPFIVDLEAFSKTTSQDKEYWTCILDVTTKSLRLDDGAYWRDDKLRQISKPLIMQLPISIDLGFIEQRQMLQDCFDALVDNTTDDALLKSTNLDILMHTRSEDARVRVFALGCAEVLWRIHGGKLRGFVAETATFIAEGIEDENDLVVKESLKLKKAVESVAGSINDL</sequence>
<evidence type="ECO:0000313" key="10">
    <source>
        <dbReference type="EMBL" id="KIL57520.1"/>
    </source>
</evidence>
<dbReference type="InterPro" id="IPR056473">
    <property type="entry name" value="HEAT_Utp10/HEAT1"/>
</dbReference>
<evidence type="ECO:0000256" key="4">
    <source>
        <dbReference type="ARBA" id="ARBA00022517"/>
    </source>
</evidence>
<proteinExistence type="inferred from homology"/>
<dbReference type="EMBL" id="KN818366">
    <property type="protein sequence ID" value="KIL57520.1"/>
    <property type="molecule type" value="Genomic_DNA"/>
</dbReference>
<dbReference type="Pfam" id="PF12397">
    <property type="entry name" value="U3snoRNP10"/>
    <property type="match status" value="1"/>
</dbReference>
<dbReference type="Proteomes" id="UP000054549">
    <property type="component" value="Unassembled WGS sequence"/>
</dbReference>
<name>A0A0C2S4C9_AMAMK</name>
<dbReference type="STRING" id="946122.A0A0C2S4C9"/>
<dbReference type="PANTHER" id="PTHR13457">
    <property type="entry name" value="BAP28"/>
    <property type="match status" value="1"/>
</dbReference>
<dbReference type="GO" id="GO:0032040">
    <property type="term" value="C:small-subunit processome"/>
    <property type="evidence" value="ECO:0007669"/>
    <property type="project" value="TreeGrafter"/>
</dbReference>
<dbReference type="InterPro" id="IPR040191">
    <property type="entry name" value="UTP10"/>
</dbReference>
<evidence type="ECO:0000313" key="11">
    <source>
        <dbReference type="Proteomes" id="UP000054549"/>
    </source>
</evidence>
<keyword evidence="11" id="KW-1185">Reference proteome</keyword>
<dbReference type="SUPFAM" id="SSF48371">
    <property type="entry name" value="ARM repeat"/>
    <property type="match status" value="2"/>
</dbReference>
<dbReference type="GO" id="GO:0030686">
    <property type="term" value="C:90S preribosome"/>
    <property type="evidence" value="ECO:0007669"/>
    <property type="project" value="TreeGrafter"/>
</dbReference>
<dbReference type="PROSITE" id="PS51459">
    <property type="entry name" value="FIDO"/>
    <property type="match status" value="1"/>
</dbReference>
<evidence type="ECO:0000256" key="7">
    <source>
        <dbReference type="ARBA" id="ARBA00023274"/>
    </source>
</evidence>
<dbReference type="InterPro" id="IPR003812">
    <property type="entry name" value="Fido"/>
</dbReference>
<organism evidence="10 11">
    <name type="scientific">Amanita muscaria (strain Koide BX008)</name>
    <dbReference type="NCBI Taxonomy" id="946122"/>
    <lineage>
        <taxon>Eukaryota</taxon>
        <taxon>Fungi</taxon>
        <taxon>Dikarya</taxon>
        <taxon>Basidiomycota</taxon>
        <taxon>Agaricomycotina</taxon>
        <taxon>Agaricomycetes</taxon>
        <taxon>Agaricomycetidae</taxon>
        <taxon>Agaricales</taxon>
        <taxon>Pluteineae</taxon>
        <taxon>Amanitaceae</taxon>
        <taxon>Amanita</taxon>
    </lineage>
</organism>
<comment type="similarity">
    <text evidence="2 8">Belongs to the HEATR1/UTP10 family.</text>
</comment>
<keyword evidence="4 8" id="KW-0690">Ribosome biogenesis</keyword>